<dbReference type="OrthoDB" id="6076970at2759"/>
<evidence type="ECO:0000259" key="16">
    <source>
        <dbReference type="PROSITE" id="PS50262"/>
    </source>
</evidence>
<gene>
    <name evidence="17" type="primary">SSTR4</name>
</gene>
<dbReference type="PROSITE" id="PS50262">
    <property type="entry name" value="G_PROTEIN_RECEP_F1_2"/>
    <property type="match status" value="1"/>
</dbReference>
<dbReference type="InterPro" id="IPR001512">
    <property type="entry name" value="Somatstn_rcpt_4"/>
</dbReference>
<keyword evidence="6 15" id="KW-0472">Membrane</keyword>
<keyword evidence="3 13" id="KW-0812">Transmembrane</keyword>
<dbReference type="STRING" id="30611.ENSOGAP00000015318"/>
<evidence type="ECO:0000256" key="3">
    <source>
        <dbReference type="ARBA" id="ARBA00022692"/>
    </source>
</evidence>
<dbReference type="CTD" id="6754"/>
<dbReference type="GeneTree" id="ENSGT00940000156819"/>
<dbReference type="Proteomes" id="UP000005225">
    <property type="component" value="Unassembled WGS sequence"/>
</dbReference>
<evidence type="ECO:0000256" key="13">
    <source>
        <dbReference type="RuleBase" id="RU000688"/>
    </source>
</evidence>
<feature type="transmembrane region" description="Helical" evidence="15">
    <location>
        <begin position="125"/>
        <end position="144"/>
    </location>
</feature>
<dbReference type="FunCoup" id="H0XGV0">
    <property type="interactions" value="460"/>
</dbReference>
<dbReference type="SUPFAM" id="SSF81321">
    <property type="entry name" value="Family A G protein-coupled receptor-like"/>
    <property type="match status" value="1"/>
</dbReference>
<protein>
    <submittedName>
        <fullName evidence="17">Somatostatin receptor 4</fullName>
    </submittedName>
</protein>
<keyword evidence="12" id="KW-0449">Lipoprotein</keyword>
<organism evidence="17 18">
    <name type="scientific">Otolemur garnettii</name>
    <name type="common">Small-eared galago</name>
    <name type="synonym">Garnett's greater bushbaby</name>
    <dbReference type="NCBI Taxonomy" id="30611"/>
    <lineage>
        <taxon>Eukaryota</taxon>
        <taxon>Metazoa</taxon>
        <taxon>Chordata</taxon>
        <taxon>Craniata</taxon>
        <taxon>Vertebrata</taxon>
        <taxon>Euteleostomi</taxon>
        <taxon>Mammalia</taxon>
        <taxon>Eutheria</taxon>
        <taxon>Euarchontoglires</taxon>
        <taxon>Primates</taxon>
        <taxon>Strepsirrhini</taxon>
        <taxon>Lorisiformes</taxon>
        <taxon>Galagidae</taxon>
        <taxon>Otolemur</taxon>
    </lineage>
</organism>
<dbReference type="OMA" id="AIQCIYA"/>
<dbReference type="PANTHER" id="PTHR24229:SF35">
    <property type="entry name" value="SOMATOSTATIN RECEPTOR TYPE 4"/>
    <property type="match status" value="1"/>
</dbReference>
<keyword evidence="9 13" id="KW-0675">Receptor</keyword>
<dbReference type="InterPro" id="IPR000276">
    <property type="entry name" value="GPCR_Rhodpsn"/>
</dbReference>
<comment type="subcellular location">
    <subcellularLocation>
        <location evidence="1">Cell membrane</location>
        <topology evidence="1">Multi-pass membrane protein</topology>
    </subcellularLocation>
</comment>
<dbReference type="GO" id="GO:0071385">
    <property type="term" value="P:cellular response to glucocorticoid stimulus"/>
    <property type="evidence" value="ECO:0007669"/>
    <property type="project" value="TreeGrafter"/>
</dbReference>
<dbReference type="EMBL" id="AAQR03145741">
    <property type="status" value="NOT_ANNOTATED_CDS"/>
    <property type="molecule type" value="Genomic_DNA"/>
</dbReference>
<feature type="transmembrane region" description="Helical" evidence="15">
    <location>
        <begin position="292"/>
        <end position="311"/>
    </location>
</feature>
<dbReference type="CDD" id="cd15973">
    <property type="entry name" value="7tmA_SSTR4"/>
    <property type="match status" value="1"/>
</dbReference>
<keyword evidence="11 13" id="KW-0807">Transducer</keyword>
<dbReference type="Ensembl" id="ENSOGAT00000017108.2">
    <property type="protein sequence ID" value="ENSOGAP00000015318.2"/>
    <property type="gene ID" value="ENSOGAG00000017105.2"/>
</dbReference>
<keyword evidence="8" id="KW-1015">Disulfide bond</keyword>
<keyword evidence="5 13" id="KW-0297">G-protein coupled receptor</keyword>
<feature type="region of interest" description="Disordered" evidence="14">
    <location>
        <begin position="1"/>
        <end position="27"/>
    </location>
</feature>
<dbReference type="eggNOG" id="KOG3656">
    <property type="taxonomic scope" value="Eukaryota"/>
</dbReference>
<dbReference type="FunFam" id="1.20.1070.10:FF:000060">
    <property type="entry name" value="Somatostatin receptor type 1"/>
    <property type="match status" value="1"/>
</dbReference>
<dbReference type="PRINTS" id="PR00237">
    <property type="entry name" value="GPCRRHODOPSN"/>
</dbReference>
<feature type="transmembrane region" description="Helical" evidence="15">
    <location>
        <begin position="165"/>
        <end position="182"/>
    </location>
</feature>
<dbReference type="HOGENOM" id="CLU_009579_8_1_1"/>
<dbReference type="PANTHER" id="PTHR24229">
    <property type="entry name" value="NEUROPEPTIDES RECEPTOR"/>
    <property type="match status" value="1"/>
</dbReference>
<reference evidence="18" key="1">
    <citation type="submission" date="2011-03" db="EMBL/GenBank/DDBJ databases">
        <title>Version 3 of the genome sequence of Otolemur garnettii (Bushbaby).</title>
        <authorList>
            <consortium name="The Broad Institute Genome Sequencing Platform"/>
            <person name="Di Palma F."/>
            <person name="Johnson J."/>
            <person name="Lander E.S."/>
            <person name="Lindblad-Toh K."/>
            <person name="Jaffe D.B."/>
            <person name="Gnerre S."/>
            <person name="MacCallum I."/>
            <person name="Przybylski D."/>
            <person name="Ribeiro F.J."/>
            <person name="Burton J.N."/>
            <person name="Walker B.J."/>
            <person name="Sharpe T."/>
            <person name="Hall G."/>
        </authorList>
    </citation>
    <scope>NUCLEOTIDE SEQUENCE [LARGE SCALE GENOMIC DNA]</scope>
</reference>
<proteinExistence type="inferred from homology"/>
<evidence type="ECO:0000256" key="15">
    <source>
        <dbReference type="SAM" id="Phobius"/>
    </source>
</evidence>
<feature type="domain" description="G-protein coupled receptors family 1 profile" evidence="16">
    <location>
        <begin position="61"/>
        <end position="308"/>
    </location>
</feature>
<keyword evidence="10" id="KW-0325">Glycoprotein</keyword>
<dbReference type="GO" id="GO:0042923">
    <property type="term" value="F:neuropeptide binding"/>
    <property type="evidence" value="ECO:0007669"/>
    <property type="project" value="TreeGrafter"/>
</dbReference>
<evidence type="ECO:0000256" key="8">
    <source>
        <dbReference type="ARBA" id="ARBA00023157"/>
    </source>
</evidence>
<evidence type="ECO:0000256" key="7">
    <source>
        <dbReference type="ARBA" id="ARBA00023139"/>
    </source>
</evidence>
<evidence type="ECO:0000256" key="2">
    <source>
        <dbReference type="ARBA" id="ARBA00022475"/>
    </source>
</evidence>
<dbReference type="InParanoid" id="H0XGV0"/>
<evidence type="ECO:0000256" key="10">
    <source>
        <dbReference type="ARBA" id="ARBA00023180"/>
    </source>
</evidence>
<evidence type="ECO:0000256" key="5">
    <source>
        <dbReference type="ARBA" id="ARBA00023040"/>
    </source>
</evidence>
<reference evidence="17" key="3">
    <citation type="submission" date="2025-09" db="UniProtKB">
        <authorList>
            <consortium name="Ensembl"/>
        </authorList>
    </citation>
    <scope>IDENTIFICATION</scope>
</reference>
<accession>H0XGV0</accession>
<dbReference type="SMART" id="SM01381">
    <property type="entry name" value="7TM_GPCR_Srsx"/>
    <property type="match status" value="1"/>
</dbReference>
<evidence type="ECO:0000256" key="1">
    <source>
        <dbReference type="ARBA" id="ARBA00004651"/>
    </source>
</evidence>
<evidence type="ECO:0000256" key="6">
    <source>
        <dbReference type="ARBA" id="ARBA00023136"/>
    </source>
</evidence>
<reference evidence="17" key="2">
    <citation type="submission" date="2025-08" db="UniProtKB">
        <authorList>
            <consortium name="Ensembl"/>
        </authorList>
    </citation>
    <scope>IDENTIFICATION</scope>
</reference>
<keyword evidence="4 15" id="KW-1133">Transmembrane helix</keyword>
<sequence>MSAPVTPPTRGEEELQTTWPPAANASRAPAEETAGSGAAGAVGMVTIQCIYALVCLVGLVGNALVIFVILRYAKMKTATNIYLLNLAIADELFMLSVPFVASSAALRHWPFGSVLCRAVLSVDGLNMFTSVFCLTVLSVDRYVAVVHPLRAATYRRPSVAKLINLGVWLASLLVTLPIAIFADTRPARGGQAVACNLHWPHPAWSAVFVIYTFLLGFLLPVLAIGLCYLLIVGKMRAVALRAGWQQRRRSEKKITRLVLMVVAVFVLCWMPFYVVQLLNLFVTSLDATINHVSLILSYANSCANPILYVFLSDNFRRSFQRVLCLRCCLLEAARGAEEEPLDYQATAVKNRGGAGCMCSPLPCPEEPMQLEPSRKRLPPTRTTSF</sequence>
<dbReference type="InterPro" id="IPR000586">
    <property type="entry name" value="Somatstn_rcpt"/>
</dbReference>
<dbReference type="PRINTS" id="PR00590">
    <property type="entry name" value="SOMATOSTTN4R"/>
</dbReference>
<dbReference type="GO" id="GO:0005886">
    <property type="term" value="C:plasma membrane"/>
    <property type="evidence" value="ECO:0007669"/>
    <property type="project" value="UniProtKB-SubCell"/>
</dbReference>
<dbReference type="PROSITE" id="PS00237">
    <property type="entry name" value="G_PROTEIN_RECEP_F1_1"/>
    <property type="match status" value="1"/>
</dbReference>
<evidence type="ECO:0000256" key="14">
    <source>
        <dbReference type="SAM" id="MobiDB-lite"/>
    </source>
</evidence>
<dbReference type="GO" id="GO:0043005">
    <property type="term" value="C:neuron projection"/>
    <property type="evidence" value="ECO:0007669"/>
    <property type="project" value="TreeGrafter"/>
</dbReference>
<dbReference type="PRINTS" id="PR00246">
    <property type="entry name" value="SOMATOSTATNR"/>
</dbReference>
<dbReference type="Gene3D" id="1.20.1070.10">
    <property type="entry name" value="Rhodopsin 7-helix transmembrane proteins"/>
    <property type="match status" value="1"/>
</dbReference>
<evidence type="ECO:0000313" key="18">
    <source>
        <dbReference type="Proteomes" id="UP000005225"/>
    </source>
</evidence>
<feature type="transmembrane region" description="Helical" evidence="15">
    <location>
        <begin position="82"/>
        <end position="105"/>
    </location>
</feature>
<evidence type="ECO:0000256" key="4">
    <source>
        <dbReference type="ARBA" id="ARBA00022989"/>
    </source>
</evidence>
<name>H0XGV0_OTOGA</name>
<dbReference type="GO" id="GO:0004994">
    <property type="term" value="F:somatostatin receptor activity"/>
    <property type="evidence" value="ECO:0007669"/>
    <property type="project" value="InterPro"/>
</dbReference>
<keyword evidence="18" id="KW-1185">Reference proteome</keyword>
<dbReference type="GeneID" id="100944022"/>
<dbReference type="GO" id="GO:0007187">
    <property type="term" value="P:G protein-coupled receptor signaling pathway, coupled to cyclic nucleotide second messenger"/>
    <property type="evidence" value="ECO:0007669"/>
    <property type="project" value="UniProtKB-ARBA"/>
</dbReference>
<feature type="transmembrane region" description="Helical" evidence="15">
    <location>
        <begin position="254"/>
        <end position="272"/>
    </location>
</feature>
<dbReference type="AlphaFoldDB" id="H0XGV0"/>
<keyword evidence="7" id="KW-0564">Palmitate</keyword>
<feature type="transmembrane region" description="Helical" evidence="15">
    <location>
        <begin position="50"/>
        <end position="70"/>
    </location>
</feature>
<keyword evidence="2" id="KW-1003">Cell membrane</keyword>
<dbReference type="KEGG" id="oga:100944022"/>
<evidence type="ECO:0000256" key="12">
    <source>
        <dbReference type="ARBA" id="ARBA00023288"/>
    </source>
</evidence>
<comment type="similarity">
    <text evidence="13">Belongs to the G-protein coupled receptor 1 family.</text>
</comment>
<feature type="transmembrane region" description="Helical" evidence="15">
    <location>
        <begin position="202"/>
        <end position="233"/>
    </location>
</feature>
<dbReference type="Pfam" id="PF00001">
    <property type="entry name" value="7tm_1"/>
    <property type="match status" value="1"/>
</dbReference>
<dbReference type="RefSeq" id="XP_012666002.1">
    <property type="nucleotide sequence ID" value="XM_012810548.1"/>
</dbReference>
<dbReference type="InterPro" id="IPR017452">
    <property type="entry name" value="GPCR_Rhodpsn_7TM"/>
</dbReference>
<evidence type="ECO:0000256" key="9">
    <source>
        <dbReference type="ARBA" id="ARBA00023170"/>
    </source>
</evidence>
<evidence type="ECO:0000313" key="17">
    <source>
        <dbReference type="Ensembl" id="ENSOGAP00000015318.2"/>
    </source>
</evidence>
<evidence type="ECO:0000256" key="11">
    <source>
        <dbReference type="ARBA" id="ARBA00023224"/>
    </source>
</evidence>